<gene>
    <name evidence="2" type="ORF">ACZ11_05840</name>
</gene>
<accession>A0A0K9FBW8</accession>
<feature type="region of interest" description="Disordered" evidence="1">
    <location>
        <begin position="118"/>
        <end position="138"/>
    </location>
</feature>
<proteinExistence type="predicted"/>
<dbReference type="EMBL" id="LFXJ01000005">
    <property type="protein sequence ID" value="KMY31723.1"/>
    <property type="molecule type" value="Genomic_DNA"/>
</dbReference>
<protein>
    <submittedName>
        <fullName evidence="2">Uncharacterized protein</fullName>
    </submittedName>
</protein>
<dbReference type="PATRIC" id="fig|582475.4.peg.615"/>
<sequence length="311" mass="36116">MGIKMPKANYFNEEITIEEARNNGITTNLFCVCCNAPISYVGPFKRIYGDNKVSIVRDYFKLANTYTHDENCKYNTEGRVKIIARDSDEILKSIDNGKYNFRMNLIATSLKKLRREQVDNESKNTLSDDVNKPKSKEYESNGKLNSYLSTMNKILILRSEIEENKELSTLVQLEFGAESISWNRFYYSTDDHIKCFKYVNGNNIKHPVCIEGKIKVIKEPTEKFKYHSVVLTRPYIDKEDEDGFKRIPAVEVVVYNQSTVDYIKAEVEKGNDQIAFYSFITVKENIYGENIKYLNIKGSIFHKKQVHVYSL</sequence>
<dbReference type="Proteomes" id="UP000037326">
    <property type="component" value="Unassembled WGS sequence"/>
</dbReference>
<reference evidence="3" key="1">
    <citation type="submission" date="2015-07" db="EMBL/GenBank/DDBJ databases">
        <authorList>
            <consortium name="Consortium for Microbial Forensics and Genomics (microFORGE)"/>
            <person name="Knight B.M."/>
            <person name="Roberts D.P."/>
            <person name="Lin D."/>
            <person name="Hari K."/>
            <person name="Fletcher J."/>
            <person name="Melcher U."/>
            <person name="Blagden T."/>
            <person name="Winegar R.A."/>
        </authorList>
    </citation>
    <scope>NUCLEOTIDE SEQUENCE [LARGE SCALE GENOMIC DNA]</scope>
    <source>
        <strain evidence="3">DSM 23493</strain>
    </source>
</reference>
<dbReference type="AlphaFoldDB" id="A0A0K9FBW8"/>
<evidence type="ECO:0000256" key="1">
    <source>
        <dbReference type="SAM" id="MobiDB-lite"/>
    </source>
</evidence>
<name>A0A0K9FBW8_9BACI</name>
<comment type="caution">
    <text evidence="2">The sequence shown here is derived from an EMBL/GenBank/DDBJ whole genome shotgun (WGS) entry which is preliminary data.</text>
</comment>
<feature type="compositionally biased region" description="Basic and acidic residues" evidence="1">
    <location>
        <begin position="129"/>
        <end position="138"/>
    </location>
</feature>
<evidence type="ECO:0000313" key="2">
    <source>
        <dbReference type="EMBL" id="KMY31723.1"/>
    </source>
</evidence>
<organism evidence="2 3">
    <name type="scientific">Lysinibacillus xylanilyticus</name>
    <dbReference type="NCBI Taxonomy" id="582475"/>
    <lineage>
        <taxon>Bacteria</taxon>
        <taxon>Bacillati</taxon>
        <taxon>Bacillota</taxon>
        <taxon>Bacilli</taxon>
        <taxon>Bacillales</taxon>
        <taxon>Bacillaceae</taxon>
        <taxon>Lysinibacillus</taxon>
    </lineage>
</organism>
<evidence type="ECO:0000313" key="3">
    <source>
        <dbReference type="Proteomes" id="UP000037326"/>
    </source>
</evidence>